<accession>A0A9P3GP01</accession>
<dbReference type="EMBL" id="BPQB01000089">
    <property type="protein sequence ID" value="GJE98511.1"/>
    <property type="molecule type" value="Genomic_DNA"/>
</dbReference>
<organism evidence="1 2">
    <name type="scientific">Phanerochaete sordida</name>
    <dbReference type="NCBI Taxonomy" id="48140"/>
    <lineage>
        <taxon>Eukaryota</taxon>
        <taxon>Fungi</taxon>
        <taxon>Dikarya</taxon>
        <taxon>Basidiomycota</taxon>
        <taxon>Agaricomycotina</taxon>
        <taxon>Agaricomycetes</taxon>
        <taxon>Polyporales</taxon>
        <taxon>Phanerochaetaceae</taxon>
        <taxon>Phanerochaete</taxon>
    </lineage>
</organism>
<gene>
    <name evidence="1" type="ORF">PsYK624_147430</name>
</gene>
<comment type="caution">
    <text evidence="1">The sequence shown here is derived from an EMBL/GenBank/DDBJ whole genome shotgun (WGS) entry which is preliminary data.</text>
</comment>
<protein>
    <submittedName>
        <fullName evidence="1">Uncharacterized protein</fullName>
    </submittedName>
</protein>
<evidence type="ECO:0000313" key="1">
    <source>
        <dbReference type="EMBL" id="GJE98511.1"/>
    </source>
</evidence>
<dbReference type="Proteomes" id="UP000703269">
    <property type="component" value="Unassembled WGS sequence"/>
</dbReference>
<sequence>MDNSCNIFVFAAPKAQPAGGAPDLTCGPYLGKAYVQCDGAGNPEVAVDTEGNTWSCLPTHDTGCNGSSHDVVACCDVVAHA</sequence>
<reference evidence="1 2" key="1">
    <citation type="submission" date="2021-08" db="EMBL/GenBank/DDBJ databases">
        <title>Draft Genome Sequence of Phanerochaete sordida strain YK-624.</title>
        <authorList>
            <person name="Mori T."/>
            <person name="Dohra H."/>
            <person name="Suzuki T."/>
            <person name="Kawagishi H."/>
            <person name="Hirai H."/>
        </authorList>
    </citation>
    <scope>NUCLEOTIDE SEQUENCE [LARGE SCALE GENOMIC DNA]</scope>
    <source>
        <strain evidence="1 2">YK-624</strain>
    </source>
</reference>
<keyword evidence="2" id="KW-1185">Reference proteome</keyword>
<proteinExistence type="predicted"/>
<evidence type="ECO:0000313" key="2">
    <source>
        <dbReference type="Proteomes" id="UP000703269"/>
    </source>
</evidence>
<name>A0A9P3GP01_9APHY</name>
<dbReference type="AlphaFoldDB" id="A0A9P3GP01"/>